<dbReference type="SMART" id="SM00609">
    <property type="entry name" value="VIT"/>
    <property type="match status" value="1"/>
</dbReference>
<dbReference type="PANTHER" id="PTHR45737">
    <property type="entry name" value="VON WILLEBRAND FACTOR A DOMAIN-CONTAINING PROTEIN 5A"/>
    <property type="match status" value="1"/>
</dbReference>
<keyword evidence="5" id="KW-1185">Reference proteome</keyword>
<dbReference type="Pfam" id="PF13768">
    <property type="entry name" value="VWA_3"/>
    <property type="match status" value="1"/>
</dbReference>
<dbReference type="Gene3D" id="3.40.50.410">
    <property type="entry name" value="von Willebrand factor, type A domain"/>
    <property type="match status" value="1"/>
</dbReference>
<gene>
    <name evidence="4" type="ORF">N7476_005392</name>
</gene>
<feature type="compositionally biased region" description="Polar residues" evidence="1">
    <location>
        <begin position="787"/>
        <end position="804"/>
    </location>
</feature>
<reference evidence="4" key="2">
    <citation type="journal article" date="2023" name="IMA Fungus">
        <title>Comparative genomic study of the Penicillium genus elucidates a diverse pangenome and 15 lateral gene transfer events.</title>
        <authorList>
            <person name="Petersen C."/>
            <person name="Sorensen T."/>
            <person name="Nielsen M.R."/>
            <person name="Sondergaard T.E."/>
            <person name="Sorensen J.L."/>
            <person name="Fitzpatrick D.A."/>
            <person name="Frisvad J.C."/>
            <person name="Nielsen K.L."/>
        </authorList>
    </citation>
    <scope>NUCLEOTIDE SEQUENCE</scope>
    <source>
        <strain evidence="4">IBT 21472</strain>
    </source>
</reference>
<dbReference type="AlphaFoldDB" id="A0A9W9PVK4"/>
<sequence>MPTFCGCCFLMDQKWQYLPQVALEAHATILSSAARTTLTQTFTNPSNQVLQEVSYKFPLYDGVSVVGFQCQVGNRLLHSKVKSKAQASADYDHAVANRQSAAIMEHATQENDVFVIRIGNVHANEIITVDITFIGELKQDAQNDAVRYTLPNSIAPRYSNGISLFDIHSSSFFHGSSPAQLQGISITVDVQMEKNSIIRELQSPSHSIKTFLGRTSSTPKDSFSFEPSYASATLQLAKDNQPLLERDFVLVAKADGLDNPRALLETHSTIPGQRALMATLVPKFNLLPAQTEVVFVIDLSCSMHDKISTLQSALKIFLKSLPLGICFNICSFGSYHSFLWPKSKIYDNSSLQQALLYVASVAANMGGTEMQPAVEAVVNNRLKDKDLEVLLLTDGEIYNQQSFFTFVRNAAADNTARFFSLGLGDAASHSLIEGVARSGNGFSQSVLNGEELDRKLVRMLKGALTPHIYDYKLHVEYDIVVGDDYDVVENIDHPMQDSETEIEDEHPKAQALQGPISLFDDNYKESDAELGATRIPADITLPKLSPPKDLQAPYKIPLSTPSSGSADSVPKSLTFSATSRQGPLQLRIPISDFGKGETVHQLASRKAVIELEELHGWLEQSKDSKGNPFTQFHSDTQRRLAIRECQALGIKYQVTGKHCSFVALEASSTSKNDQKKQPVEFEAETIHQGAYQGVRQPMFSSLFGGGGSALQSRAPTPMMHGASLFGQPTFGSCFGVPSVQSHSGSAGATPFGSATSFGSAAPPARSVGLLGQAQQEHASAAGTSLFGRTNVPQIGNQSGGSFPTGSAKAGRLFGGSTHAPPSTGSFPGNPFNRPAPHPARSSGGLFGASQPGNADAGTNQSKVSSLIDLQTFQGNWELNQELCTLLGCDLDLVYNRFLSLIQKKHATANLTNALATIMAMGFVELNHADSRSVWELVYDKAENWLNNTLPGLGMAGAFLDAHKVQINSPEFLR</sequence>
<protein>
    <submittedName>
        <fullName evidence="4">Uncharacterized protein</fullName>
    </submittedName>
</protein>
<feature type="domain" description="VIT" evidence="3">
    <location>
        <begin position="4"/>
        <end position="135"/>
    </location>
</feature>
<organism evidence="4 5">
    <name type="scientific">Penicillium atrosanguineum</name>
    <dbReference type="NCBI Taxonomy" id="1132637"/>
    <lineage>
        <taxon>Eukaryota</taxon>
        <taxon>Fungi</taxon>
        <taxon>Dikarya</taxon>
        <taxon>Ascomycota</taxon>
        <taxon>Pezizomycotina</taxon>
        <taxon>Eurotiomycetes</taxon>
        <taxon>Eurotiomycetidae</taxon>
        <taxon>Eurotiales</taxon>
        <taxon>Aspergillaceae</taxon>
        <taxon>Penicillium</taxon>
    </lineage>
</organism>
<reference evidence="4" key="1">
    <citation type="submission" date="2022-12" db="EMBL/GenBank/DDBJ databases">
        <authorList>
            <person name="Petersen C."/>
        </authorList>
    </citation>
    <scope>NUCLEOTIDE SEQUENCE</scope>
    <source>
        <strain evidence="4">IBT 21472</strain>
    </source>
</reference>
<dbReference type="PROSITE" id="PS51468">
    <property type="entry name" value="VIT"/>
    <property type="match status" value="1"/>
</dbReference>
<proteinExistence type="predicted"/>
<feature type="domain" description="VWFA" evidence="2">
    <location>
        <begin position="292"/>
        <end position="468"/>
    </location>
</feature>
<evidence type="ECO:0000313" key="4">
    <source>
        <dbReference type="EMBL" id="KAJ5315085.1"/>
    </source>
</evidence>
<evidence type="ECO:0000313" key="5">
    <source>
        <dbReference type="Proteomes" id="UP001147746"/>
    </source>
</evidence>
<evidence type="ECO:0000256" key="1">
    <source>
        <dbReference type="SAM" id="MobiDB-lite"/>
    </source>
</evidence>
<feature type="compositionally biased region" description="Polar residues" evidence="1">
    <location>
        <begin position="850"/>
        <end position="859"/>
    </location>
</feature>
<dbReference type="SUPFAM" id="SSF53300">
    <property type="entry name" value="vWA-like"/>
    <property type="match status" value="1"/>
</dbReference>
<dbReference type="InterPro" id="IPR013694">
    <property type="entry name" value="VIT"/>
</dbReference>
<evidence type="ECO:0000259" key="2">
    <source>
        <dbReference type="PROSITE" id="PS50234"/>
    </source>
</evidence>
<name>A0A9W9PVK4_9EURO</name>
<dbReference type="PANTHER" id="PTHR45737:SF6">
    <property type="entry name" value="VON WILLEBRAND FACTOR A DOMAIN-CONTAINING PROTEIN 5A"/>
    <property type="match status" value="1"/>
</dbReference>
<evidence type="ECO:0000259" key="3">
    <source>
        <dbReference type="PROSITE" id="PS51468"/>
    </source>
</evidence>
<dbReference type="Pfam" id="PF08487">
    <property type="entry name" value="VIT"/>
    <property type="match status" value="1"/>
</dbReference>
<comment type="caution">
    <text evidence="4">The sequence shown here is derived from an EMBL/GenBank/DDBJ whole genome shotgun (WGS) entry which is preliminary data.</text>
</comment>
<dbReference type="InterPro" id="IPR036465">
    <property type="entry name" value="vWFA_dom_sf"/>
</dbReference>
<dbReference type="SMART" id="SM00327">
    <property type="entry name" value="VWA"/>
    <property type="match status" value="1"/>
</dbReference>
<dbReference type="PROSITE" id="PS50234">
    <property type="entry name" value="VWFA"/>
    <property type="match status" value="1"/>
</dbReference>
<accession>A0A9W9PVK4</accession>
<dbReference type="InterPro" id="IPR002035">
    <property type="entry name" value="VWF_A"/>
</dbReference>
<dbReference type="Proteomes" id="UP001147746">
    <property type="component" value="Unassembled WGS sequence"/>
</dbReference>
<feature type="region of interest" description="Disordered" evidence="1">
    <location>
        <begin position="787"/>
        <end position="859"/>
    </location>
</feature>
<dbReference type="EMBL" id="JAPZBO010000005">
    <property type="protein sequence ID" value="KAJ5315085.1"/>
    <property type="molecule type" value="Genomic_DNA"/>
</dbReference>